<dbReference type="AlphaFoldDB" id="A0A7W7Z441"/>
<comment type="caution">
    <text evidence="4">The sequence shown here is derived from an EMBL/GenBank/DDBJ whole genome shotgun (WGS) entry which is preliminary data.</text>
</comment>
<dbReference type="InterPro" id="IPR003812">
    <property type="entry name" value="Fido"/>
</dbReference>
<sequence length="397" mass="44568">MAKETTQRIEPTRLAETSEAIADVIADLSAASARLGTGLHPRTAANLADLVRLMNTYYSNLIEGHNTRPRDIARALEGQLDQDQERRDLQLEAAAHVRVQTKIDRMADANNLPEPASIEFIKWLHLEFYRDVPKETLRMSGDHAEFSLEPGAWRSRPEHDVTVGRHIPPSSHRVDDFMAYFEERYSFKSLKTAGRIMAMAAAHHRFNYIHPFLDGNGRVSRLMSHAMAQLAGVGAHGLWSISRGLARGLNAPSEYKQMMDLADMPRQGDLDGRGNLSLRALGDFVLWFLKVSLDQVQFMGSLFELDKLGPRLGVYVERSETLKPEARRLLEEALIRGQFERGEIARITGLPDRTARRILGDVINAGLLGSETPKGPVSLRFPTEALDILFPRLFPET</sequence>
<feature type="binding site" evidence="2">
    <location>
        <begin position="214"/>
        <end position="221"/>
    </location>
    <ligand>
        <name>ATP</name>
        <dbReference type="ChEBI" id="CHEBI:30616"/>
    </ligand>
</feature>
<evidence type="ECO:0000313" key="4">
    <source>
        <dbReference type="EMBL" id="MBB5047277.1"/>
    </source>
</evidence>
<name>A0A7W7Z441_9BRAD</name>
<protein>
    <submittedName>
        <fullName evidence="4">Fic family protein</fullName>
    </submittedName>
</protein>
<dbReference type="Pfam" id="PF02661">
    <property type="entry name" value="Fic"/>
    <property type="match status" value="1"/>
</dbReference>
<dbReference type="Gene3D" id="1.10.3290.10">
    <property type="entry name" value="Fido-like domain"/>
    <property type="match status" value="1"/>
</dbReference>
<proteinExistence type="predicted"/>
<dbReference type="InterPro" id="IPR040198">
    <property type="entry name" value="Fido_containing"/>
</dbReference>
<evidence type="ECO:0000313" key="5">
    <source>
        <dbReference type="Proteomes" id="UP000542353"/>
    </source>
</evidence>
<dbReference type="SUPFAM" id="SSF140931">
    <property type="entry name" value="Fic-like"/>
    <property type="match status" value="1"/>
</dbReference>
<dbReference type="RefSeq" id="WP_184256953.1">
    <property type="nucleotide sequence ID" value="NZ_JACHIH010000010.1"/>
</dbReference>
<dbReference type="EMBL" id="JACHIH010000010">
    <property type="protein sequence ID" value="MBB5047277.1"/>
    <property type="molecule type" value="Genomic_DNA"/>
</dbReference>
<accession>A0A7W7Z441</accession>
<dbReference type="PANTHER" id="PTHR13504:SF38">
    <property type="entry name" value="FIDO DOMAIN-CONTAINING PROTEIN"/>
    <property type="match status" value="1"/>
</dbReference>
<keyword evidence="2" id="KW-0067">ATP-binding</keyword>
<dbReference type="GO" id="GO:0005524">
    <property type="term" value="F:ATP binding"/>
    <property type="evidence" value="ECO:0007669"/>
    <property type="project" value="UniProtKB-KW"/>
</dbReference>
<reference evidence="4 5" key="1">
    <citation type="submission" date="2020-08" db="EMBL/GenBank/DDBJ databases">
        <title>Genomic Encyclopedia of Type Strains, Phase IV (KMG-IV): sequencing the most valuable type-strain genomes for metagenomic binning, comparative biology and taxonomic classification.</title>
        <authorList>
            <person name="Goeker M."/>
        </authorList>
    </citation>
    <scope>NUCLEOTIDE SEQUENCE [LARGE SCALE GENOMIC DNA]</scope>
    <source>
        <strain evidence="4 5">DSM 12706</strain>
    </source>
</reference>
<gene>
    <name evidence="4" type="ORF">HNR60_002031</name>
</gene>
<keyword evidence="5" id="KW-1185">Reference proteome</keyword>
<evidence type="ECO:0000256" key="1">
    <source>
        <dbReference type="PIRSR" id="PIRSR640198-1"/>
    </source>
</evidence>
<dbReference type="InterPro" id="IPR036597">
    <property type="entry name" value="Fido-like_dom_sf"/>
</dbReference>
<feature type="binding site" evidence="2">
    <location>
        <begin position="163"/>
        <end position="166"/>
    </location>
    <ligand>
        <name>ATP</name>
        <dbReference type="ChEBI" id="CHEBI:30616"/>
    </ligand>
</feature>
<keyword evidence="2" id="KW-0547">Nucleotide-binding</keyword>
<dbReference type="PANTHER" id="PTHR13504">
    <property type="entry name" value="FIDO DOMAIN-CONTAINING PROTEIN DDB_G0283145"/>
    <property type="match status" value="1"/>
</dbReference>
<dbReference type="Proteomes" id="UP000542353">
    <property type="component" value="Unassembled WGS sequence"/>
</dbReference>
<feature type="domain" description="Fido" evidence="3">
    <location>
        <begin position="116"/>
        <end position="290"/>
    </location>
</feature>
<evidence type="ECO:0000259" key="3">
    <source>
        <dbReference type="PROSITE" id="PS51459"/>
    </source>
</evidence>
<evidence type="ECO:0000256" key="2">
    <source>
        <dbReference type="PIRSR" id="PIRSR640198-2"/>
    </source>
</evidence>
<dbReference type="PROSITE" id="PS51459">
    <property type="entry name" value="FIDO"/>
    <property type="match status" value="1"/>
</dbReference>
<organism evidence="4 5">
    <name type="scientific">Rhodopseudomonas rhenobacensis</name>
    <dbReference type="NCBI Taxonomy" id="87461"/>
    <lineage>
        <taxon>Bacteria</taxon>
        <taxon>Pseudomonadati</taxon>
        <taxon>Pseudomonadota</taxon>
        <taxon>Alphaproteobacteria</taxon>
        <taxon>Hyphomicrobiales</taxon>
        <taxon>Nitrobacteraceae</taxon>
        <taxon>Rhodopseudomonas</taxon>
    </lineage>
</organism>
<feature type="active site" evidence="1">
    <location>
        <position position="210"/>
    </location>
</feature>